<reference evidence="2 3" key="1">
    <citation type="journal article" date="2017" name="ISME J.">
        <title>Unveiling bifidobacterial biogeography across the mammalian branch of the tree of life.</title>
        <authorList>
            <person name="Milani C."/>
            <person name="Mangifesta M."/>
            <person name="Mancabelli L."/>
            <person name="Lugli G.A."/>
            <person name="James K."/>
            <person name="Duranti S."/>
            <person name="Turroni F."/>
            <person name="Ferrario C."/>
            <person name="Ossiprandi M.C."/>
            <person name="van Sinderen D."/>
            <person name="Ventura M."/>
        </authorList>
    </citation>
    <scope>NUCLEOTIDE SEQUENCE [LARGE SCALE GENOMIC DNA]</scope>
    <source>
        <strain evidence="2 3">70</strain>
    </source>
</reference>
<dbReference type="InterPro" id="IPR043129">
    <property type="entry name" value="ATPase_NBD"/>
</dbReference>
<keyword evidence="3" id="KW-1185">Reference proteome</keyword>
<comment type="similarity">
    <text evidence="1">Belongs to the ROK (NagC/XylR) family.</text>
</comment>
<sequence>MIGPSFERIPTNMNTKTVPSDIRARNIMAVFNLLFPAATVSRSELGRTLGLSRMAATDVTGEMLDNHIIREVGEDTRTGRGKRSVMLAIDTAFWRIITIDLSQQYLLQGALVDLGGRIIERMETPIEDCANISIALIAELARKLMAVSSQPILGLGVAVPGVVNHEGTVVDAVQLGWKDVPLHDELRDMLDLPVLVGNATNAALVAERFFGEGGADSMLIRIGAGVGASLCINGEIVDGATCMAGEIGHVVVDPEGPGCACGKRGCLEAYLSTNNLYAQIASDPAHRTEILTGAGQLLGRVMAMPLGLLNLHDVTVDAPADIAGETFIHAMGGELSAALNTQYMTIPLLHRCQVGPNASLRGQAISVLRRLVPHIRQLSTRMHTAHDE</sequence>
<dbReference type="Proteomes" id="UP000217986">
    <property type="component" value="Unassembled WGS sequence"/>
</dbReference>
<dbReference type="InterPro" id="IPR000600">
    <property type="entry name" value="ROK"/>
</dbReference>
<gene>
    <name evidence="2" type="ORF">B1400_0681</name>
</gene>
<proteinExistence type="inferred from homology"/>
<dbReference type="SUPFAM" id="SSF53067">
    <property type="entry name" value="Actin-like ATPase domain"/>
    <property type="match status" value="1"/>
</dbReference>
<organism evidence="2 3">
    <name type="scientific">Bifidobacterium italicum</name>
    <dbReference type="NCBI Taxonomy" id="1960968"/>
    <lineage>
        <taxon>Bacteria</taxon>
        <taxon>Bacillati</taxon>
        <taxon>Actinomycetota</taxon>
        <taxon>Actinomycetes</taxon>
        <taxon>Bifidobacteriales</taxon>
        <taxon>Bifidobacteriaceae</taxon>
        <taxon>Bifidobacterium</taxon>
    </lineage>
</organism>
<dbReference type="PANTHER" id="PTHR18964:SF149">
    <property type="entry name" value="BIFUNCTIONAL UDP-N-ACETYLGLUCOSAMINE 2-EPIMERASE_N-ACETYLMANNOSAMINE KINASE"/>
    <property type="match status" value="1"/>
</dbReference>
<dbReference type="InterPro" id="IPR036390">
    <property type="entry name" value="WH_DNA-bd_sf"/>
</dbReference>
<dbReference type="Gene3D" id="3.30.420.40">
    <property type="match status" value="2"/>
</dbReference>
<dbReference type="Pfam" id="PF00480">
    <property type="entry name" value="ROK"/>
    <property type="match status" value="1"/>
</dbReference>
<protein>
    <submittedName>
        <fullName evidence="2">NagC/XylR-type transciptional regulator</fullName>
    </submittedName>
</protein>
<evidence type="ECO:0000256" key="1">
    <source>
        <dbReference type="ARBA" id="ARBA00006479"/>
    </source>
</evidence>
<comment type="caution">
    <text evidence="2">The sequence shown here is derived from an EMBL/GenBank/DDBJ whole genome shotgun (WGS) entry which is preliminary data.</text>
</comment>
<accession>A0A2A2EKT4</accession>
<evidence type="ECO:0000313" key="3">
    <source>
        <dbReference type="Proteomes" id="UP000217986"/>
    </source>
</evidence>
<dbReference type="EMBL" id="MVOG01000009">
    <property type="protein sequence ID" value="PAU69597.1"/>
    <property type="molecule type" value="Genomic_DNA"/>
</dbReference>
<dbReference type="InterPro" id="IPR036388">
    <property type="entry name" value="WH-like_DNA-bd_sf"/>
</dbReference>
<dbReference type="PANTHER" id="PTHR18964">
    <property type="entry name" value="ROK (REPRESSOR, ORF, KINASE) FAMILY"/>
    <property type="match status" value="1"/>
</dbReference>
<evidence type="ECO:0000313" key="2">
    <source>
        <dbReference type="EMBL" id="PAU69597.1"/>
    </source>
</evidence>
<dbReference type="AlphaFoldDB" id="A0A2A2EKT4"/>
<name>A0A2A2EKT4_9BIFI</name>
<dbReference type="Gene3D" id="1.10.10.10">
    <property type="entry name" value="Winged helix-like DNA-binding domain superfamily/Winged helix DNA-binding domain"/>
    <property type="match status" value="1"/>
</dbReference>
<dbReference type="SUPFAM" id="SSF46785">
    <property type="entry name" value="Winged helix' DNA-binding domain"/>
    <property type="match status" value="1"/>
</dbReference>